<dbReference type="RefSeq" id="WP_195169422.1">
    <property type="nucleotide sequence ID" value="NZ_CP062983.1"/>
</dbReference>
<feature type="region of interest" description="Disordered" evidence="1">
    <location>
        <begin position="146"/>
        <end position="169"/>
    </location>
</feature>
<feature type="compositionally biased region" description="Polar residues" evidence="1">
    <location>
        <begin position="146"/>
        <end position="160"/>
    </location>
</feature>
<organism evidence="2 3">
    <name type="scientific">Phototrophicus methaneseepsis</name>
    <dbReference type="NCBI Taxonomy" id="2710758"/>
    <lineage>
        <taxon>Bacteria</taxon>
        <taxon>Bacillati</taxon>
        <taxon>Chloroflexota</taxon>
        <taxon>Candidatus Thermofontia</taxon>
        <taxon>Phototrophicales</taxon>
        <taxon>Phototrophicaceae</taxon>
        <taxon>Phototrophicus</taxon>
    </lineage>
</organism>
<sequence length="169" mass="17932">MDPLAMILTALATGVASSVGQIASEEVPKAYTALKNLIVDKLSREDVMDRDLAEMVVDQYQADPEKNEEKLAKYLGKTNLSEGDVVVLQAKELLEFAEQDMGTEIDLGGIEIEKGSIVAGVNAVIGDTKIKGKVKSVTSRGIKISGSVNDSTLQTGNTDIDVSGDSEES</sequence>
<dbReference type="Proteomes" id="UP000594468">
    <property type="component" value="Chromosome"/>
</dbReference>
<evidence type="ECO:0000313" key="3">
    <source>
        <dbReference type="Proteomes" id="UP000594468"/>
    </source>
</evidence>
<dbReference type="AlphaFoldDB" id="A0A7S8E6R1"/>
<protein>
    <submittedName>
        <fullName evidence="2">Uncharacterized protein</fullName>
    </submittedName>
</protein>
<accession>A0A7S8E6R1</accession>
<evidence type="ECO:0000313" key="2">
    <source>
        <dbReference type="EMBL" id="QPC81349.1"/>
    </source>
</evidence>
<name>A0A7S8E6R1_9CHLR</name>
<gene>
    <name evidence="2" type="ORF">G4Y79_16805</name>
</gene>
<keyword evidence="3" id="KW-1185">Reference proteome</keyword>
<proteinExistence type="predicted"/>
<dbReference type="KEGG" id="pmet:G4Y79_16805"/>
<reference evidence="2 3" key="1">
    <citation type="submission" date="2020-02" db="EMBL/GenBank/DDBJ databases">
        <authorList>
            <person name="Zheng R.K."/>
            <person name="Sun C.M."/>
        </authorList>
    </citation>
    <scope>NUCLEOTIDE SEQUENCE [LARGE SCALE GENOMIC DNA]</scope>
    <source>
        <strain evidence="3">rifampicinis</strain>
    </source>
</reference>
<evidence type="ECO:0000256" key="1">
    <source>
        <dbReference type="SAM" id="MobiDB-lite"/>
    </source>
</evidence>
<dbReference type="EMBL" id="CP062983">
    <property type="protein sequence ID" value="QPC81349.1"/>
    <property type="molecule type" value="Genomic_DNA"/>
</dbReference>